<dbReference type="RefSeq" id="XP_005845037.1">
    <property type="nucleotide sequence ID" value="XM_005844975.1"/>
</dbReference>
<sequence length="203" mass="23275">MSEEELSKMWRDYLVVSFVRNPYQRAVSLYRMVLRAVQQGGALHRGYRWDTFCADAGGFGDECMQDPKCKQRGGKRYTYTHLQPQLDCMLTEGGGWALDYIGRVEHLREDLQEVLDELERRRAPDVPPIRPVASGFEVVNAHSCNASETERLARIGMASAREQYCRPEQYYQGRHAACFAHMQRQYASDVRQLGFGPPDTASM</sequence>
<dbReference type="AlphaFoldDB" id="E1ZM38"/>
<gene>
    <name evidence="1" type="ORF">CHLNCDRAFT_137284</name>
</gene>
<dbReference type="GO" id="GO:0016020">
    <property type="term" value="C:membrane"/>
    <property type="evidence" value="ECO:0007669"/>
    <property type="project" value="InterPro"/>
</dbReference>
<dbReference type="OrthoDB" id="48731at2759"/>
<evidence type="ECO:0000313" key="2">
    <source>
        <dbReference type="Proteomes" id="UP000008141"/>
    </source>
</evidence>
<dbReference type="InterPro" id="IPR005331">
    <property type="entry name" value="Sulfotransferase"/>
</dbReference>
<dbReference type="GO" id="GO:0008146">
    <property type="term" value="F:sulfotransferase activity"/>
    <property type="evidence" value="ECO:0007669"/>
    <property type="project" value="InterPro"/>
</dbReference>
<dbReference type="InParanoid" id="E1ZM38"/>
<evidence type="ECO:0000313" key="1">
    <source>
        <dbReference type="EMBL" id="EFN52935.1"/>
    </source>
</evidence>
<dbReference type="EMBL" id="GL433853">
    <property type="protein sequence ID" value="EFN52935.1"/>
    <property type="molecule type" value="Genomic_DNA"/>
</dbReference>
<protein>
    <recommendedName>
        <fullName evidence="3">Sulfotransferase</fullName>
    </recommendedName>
</protein>
<keyword evidence="2" id="KW-1185">Reference proteome</keyword>
<organism evidence="2">
    <name type="scientific">Chlorella variabilis</name>
    <name type="common">Green alga</name>
    <dbReference type="NCBI Taxonomy" id="554065"/>
    <lineage>
        <taxon>Eukaryota</taxon>
        <taxon>Viridiplantae</taxon>
        <taxon>Chlorophyta</taxon>
        <taxon>core chlorophytes</taxon>
        <taxon>Trebouxiophyceae</taxon>
        <taxon>Chlorellales</taxon>
        <taxon>Chlorellaceae</taxon>
        <taxon>Chlorella clade</taxon>
        <taxon>Chlorella</taxon>
    </lineage>
</organism>
<dbReference type="Pfam" id="PF03567">
    <property type="entry name" value="Sulfotransfer_2"/>
    <property type="match status" value="1"/>
</dbReference>
<dbReference type="Proteomes" id="UP000008141">
    <property type="component" value="Unassembled WGS sequence"/>
</dbReference>
<dbReference type="GeneID" id="17352439"/>
<reference evidence="1 2" key="1">
    <citation type="journal article" date="2010" name="Plant Cell">
        <title>The Chlorella variabilis NC64A genome reveals adaptation to photosymbiosis, coevolution with viruses, and cryptic sex.</title>
        <authorList>
            <person name="Blanc G."/>
            <person name="Duncan G."/>
            <person name="Agarkova I."/>
            <person name="Borodovsky M."/>
            <person name="Gurnon J."/>
            <person name="Kuo A."/>
            <person name="Lindquist E."/>
            <person name="Lucas S."/>
            <person name="Pangilinan J."/>
            <person name="Polle J."/>
            <person name="Salamov A."/>
            <person name="Terry A."/>
            <person name="Yamada T."/>
            <person name="Dunigan D.D."/>
            <person name="Grigoriev I.V."/>
            <person name="Claverie J.M."/>
            <person name="Van Etten J.L."/>
        </authorList>
    </citation>
    <scope>NUCLEOTIDE SEQUENCE [LARGE SCALE GENOMIC DNA]</scope>
    <source>
        <strain evidence="1 2">NC64A</strain>
    </source>
</reference>
<evidence type="ECO:0008006" key="3">
    <source>
        <dbReference type="Google" id="ProtNLM"/>
    </source>
</evidence>
<dbReference type="KEGG" id="cvr:CHLNCDRAFT_137284"/>
<proteinExistence type="predicted"/>
<accession>E1ZM38</accession>
<name>E1ZM38_CHLVA</name>